<evidence type="ECO:0000256" key="1">
    <source>
        <dbReference type="ARBA" id="ARBA00004377"/>
    </source>
</evidence>
<keyword evidence="5" id="KW-0812">Transmembrane</keyword>
<keyword evidence="6" id="KW-1133">Transmembrane helix</keyword>
<evidence type="ECO:0000256" key="2">
    <source>
        <dbReference type="ARBA" id="ARBA00010423"/>
    </source>
</evidence>
<proteinExistence type="inferred from homology"/>
<evidence type="ECO:0000256" key="8">
    <source>
        <dbReference type="SAM" id="Coils"/>
    </source>
</evidence>
<protein>
    <recommendedName>
        <fullName evidence="13">DUF883 domain-containing protein</fullName>
    </recommendedName>
</protein>
<dbReference type="GO" id="GO:0043022">
    <property type="term" value="F:ribosome binding"/>
    <property type="evidence" value="ECO:0007669"/>
    <property type="project" value="InterPro"/>
</dbReference>
<evidence type="ECO:0000259" key="10">
    <source>
        <dbReference type="Pfam" id="PF19029"/>
    </source>
</evidence>
<keyword evidence="7" id="KW-0472">Membrane</keyword>
<dbReference type="Pfam" id="PF19029">
    <property type="entry name" value="DUF883_C"/>
    <property type="match status" value="1"/>
</dbReference>
<keyword evidence="3" id="KW-1003">Cell membrane</keyword>
<evidence type="ECO:0000256" key="7">
    <source>
        <dbReference type="ARBA" id="ARBA00023136"/>
    </source>
</evidence>
<dbReference type="GO" id="GO:0005886">
    <property type="term" value="C:plasma membrane"/>
    <property type="evidence" value="ECO:0007669"/>
    <property type="project" value="UniProtKB-SubCell"/>
</dbReference>
<dbReference type="PANTHER" id="PTHR35893:SF3">
    <property type="entry name" value="INNER MEMBRANE PROTEIN"/>
    <property type="match status" value="1"/>
</dbReference>
<comment type="similarity">
    <text evidence="2">Belongs to the ElaB/YgaM/YqjD family.</text>
</comment>
<evidence type="ECO:0000256" key="3">
    <source>
        <dbReference type="ARBA" id="ARBA00022475"/>
    </source>
</evidence>
<feature type="coiled-coil region" evidence="8">
    <location>
        <begin position="40"/>
        <end position="67"/>
    </location>
</feature>
<keyword evidence="12" id="KW-1185">Reference proteome</keyword>
<feature type="domain" description="DUF883" evidence="9">
    <location>
        <begin position="20"/>
        <end position="63"/>
    </location>
</feature>
<dbReference type="InterPro" id="IPR043604">
    <property type="entry name" value="DUF883_N"/>
</dbReference>
<dbReference type="InterPro" id="IPR043605">
    <property type="entry name" value="DUF883_C"/>
</dbReference>
<evidence type="ECO:0000259" key="9">
    <source>
        <dbReference type="Pfam" id="PF05957"/>
    </source>
</evidence>
<organism evidence="11 12">
    <name type="scientific">Pollutimonas thiosulfatoxidans</name>
    <dbReference type="NCBI Taxonomy" id="2028345"/>
    <lineage>
        <taxon>Bacteria</taxon>
        <taxon>Pseudomonadati</taxon>
        <taxon>Pseudomonadota</taxon>
        <taxon>Betaproteobacteria</taxon>
        <taxon>Burkholderiales</taxon>
        <taxon>Alcaligenaceae</taxon>
        <taxon>Pollutimonas</taxon>
    </lineage>
</organism>
<evidence type="ECO:0000313" key="11">
    <source>
        <dbReference type="EMBL" id="QAA93481.1"/>
    </source>
</evidence>
<dbReference type="OrthoDB" id="8640387at2"/>
<dbReference type="RefSeq" id="WP_128354524.1">
    <property type="nucleotide sequence ID" value="NZ_CP022987.1"/>
</dbReference>
<dbReference type="AlphaFoldDB" id="A0A410GB14"/>
<dbReference type="Proteomes" id="UP000283474">
    <property type="component" value="Chromosome"/>
</dbReference>
<name>A0A410GB14_9BURK</name>
<sequence>MNAEQDRAEMDRQKERVAFDMSELVAGTEALLRATASYTGAEIEVARERLRAQLDSAKEQAQRWNGLAREKVQHATYAVDEYAHEHPWRMLAVAGAVGVVVGHCLLGNKRR</sequence>
<comment type="subcellular location">
    <subcellularLocation>
        <location evidence="1">Cell inner membrane</location>
        <topology evidence="1">Single-pass membrane protein</topology>
    </subcellularLocation>
</comment>
<reference evidence="11 12" key="1">
    <citation type="submission" date="2017-08" db="EMBL/GenBank/DDBJ databases">
        <authorList>
            <person name="Park S.-J."/>
            <person name="Kim H."/>
        </authorList>
    </citation>
    <scope>NUCLEOTIDE SEQUENCE [LARGE SCALE GENOMIC DNA]</scope>
    <source>
        <strain evidence="12">ye3</strain>
    </source>
</reference>
<accession>A0A410GB14</accession>
<gene>
    <name evidence="11" type="ORF">CKA81_06235</name>
</gene>
<dbReference type="KEGG" id="pus:CKA81_06235"/>
<evidence type="ECO:0000256" key="5">
    <source>
        <dbReference type="ARBA" id="ARBA00022692"/>
    </source>
</evidence>
<evidence type="ECO:0000256" key="6">
    <source>
        <dbReference type="ARBA" id="ARBA00022989"/>
    </source>
</evidence>
<evidence type="ECO:0008006" key="13">
    <source>
        <dbReference type="Google" id="ProtNLM"/>
    </source>
</evidence>
<keyword evidence="4" id="KW-0997">Cell inner membrane</keyword>
<feature type="domain" description="DUF883" evidence="10">
    <location>
        <begin position="80"/>
        <end position="102"/>
    </location>
</feature>
<dbReference type="Pfam" id="PF05957">
    <property type="entry name" value="DUF883"/>
    <property type="match status" value="1"/>
</dbReference>
<keyword evidence="8" id="KW-0175">Coiled coil</keyword>
<dbReference type="EMBL" id="CP022987">
    <property type="protein sequence ID" value="QAA93481.1"/>
    <property type="molecule type" value="Genomic_DNA"/>
</dbReference>
<evidence type="ECO:0000256" key="4">
    <source>
        <dbReference type="ARBA" id="ARBA00022519"/>
    </source>
</evidence>
<evidence type="ECO:0000313" key="12">
    <source>
        <dbReference type="Proteomes" id="UP000283474"/>
    </source>
</evidence>
<dbReference type="PANTHER" id="PTHR35893">
    <property type="entry name" value="INNER MEMBRANE PROTEIN-RELATED"/>
    <property type="match status" value="1"/>
</dbReference>
<dbReference type="InterPro" id="IPR010279">
    <property type="entry name" value="YqjD/ElaB"/>
</dbReference>